<dbReference type="Pfam" id="PF02383">
    <property type="entry name" value="Syja_N"/>
    <property type="match status" value="2"/>
</dbReference>
<dbReference type="PANTHER" id="PTHR45738:SF6">
    <property type="entry name" value="PHOSPHOINOSITIDE PHOSPHATASE SAC5"/>
    <property type="match status" value="1"/>
</dbReference>
<dbReference type="GO" id="GO:0043813">
    <property type="term" value="F:phosphatidylinositol-3,5-bisphosphate 5-phosphatase activity"/>
    <property type="evidence" value="ECO:0007669"/>
    <property type="project" value="InterPro"/>
</dbReference>
<dbReference type="PROSITE" id="PS50275">
    <property type="entry name" value="SAC"/>
    <property type="match status" value="1"/>
</dbReference>
<dbReference type="InterPro" id="IPR002013">
    <property type="entry name" value="SAC_dom"/>
</dbReference>
<accession>A0A2H5Q6T6</accession>
<keyword evidence="4" id="KW-0472">Membrane</keyword>
<evidence type="ECO:0000256" key="4">
    <source>
        <dbReference type="ARBA" id="ARBA00023136"/>
    </source>
</evidence>
<evidence type="ECO:0000313" key="10">
    <source>
        <dbReference type="Proteomes" id="UP000236630"/>
    </source>
</evidence>
<dbReference type="AlphaFoldDB" id="A0A2H5Q6T6"/>
<keyword evidence="10" id="KW-1185">Reference proteome</keyword>
<proteinExistence type="predicted"/>
<comment type="subcellular location">
    <subcellularLocation>
        <location evidence="1">Vacuole membrane</location>
        <topology evidence="1">Peripheral membrane protein</topology>
    </subcellularLocation>
</comment>
<evidence type="ECO:0000313" key="9">
    <source>
        <dbReference type="EMBL" id="GAY60346.1"/>
    </source>
</evidence>
<keyword evidence="2" id="KW-0926">Vacuole</keyword>
<dbReference type="GO" id="GO:0005774">
    <property type="term" value="C:vacuolar membrane"/>
    <property type="evidence" value="ECO:0007669"/>
    <property type="project" value="UniProtKB-SubCell"/>
</dbReference>
<feature type="compositionally biased region" description="Polar residues" evidence="7">
    <location>
        <begin position="609"/>
        <end position="621"/>
    </location>
</feature>
<protein>
    <recommendedName>
        <fullName evidence="8">SAC domain-containing protein</fullName>
    </recommendedName>
</protein>
<dbReference type="Proteomes" id="UP000236630">
    <property type="component" value="Unassembled WGS sequence"/>
</dbReference>
<keyword evidence="3" id="KW-0378">Hydrolase</keyword>
<name>A0A2H5Q6T6_CITUN</name>
<dbReference type="STRING" id="55188.A0A2H5Q6T6"/>
<comment type="caution">
    <text evidence="9">The sequence shown here is derived from an EMBL/GenBank/DDBJ whole genome shotgun (WGS) entry which is preliminary data.</text>
</comment>
<evidence type="ECO:0000256" key="7">
    <source>
        <dbReference type="SAM" id="MobiDB-lite"/>
    </source>
</evidence>
<evidence type="ECO:0000259" key="8">
    <source>
        <dbReference type="PROSITE" id="PS50275"/>
    </source>
</evidence>
<evidence type="ECO:0000256" key="1">
    <source>
        <dbReference type="ARBA" id="ARBA00004148"/>
    </source>
</evidence>
<comment type="catalytic activity">
    <reaction evidence="5">
        <text>a 1,2-diacyl-sn-glycero-3-phospho-(1D-myo-inositol-3,5-bisphosphate) + H2O = a 1,2-diacyl-sn-glycero-3-phospho-(1D-myo-inositol-3-phosphate) + phosphate</text>
        <dbReference type="Rhea" id="RHEA:32955"/>
        <dbReference type="ChEBI" id="CHEBI:15377"/>
        <dbReference type="ChEBI" id="CHEBI:43474"/>
        <dbReference type="ChEBI" id="CHEBI:57923"/>
        <dbReference type="ChEBI" id="CHEBI:58088"/>
    </reaction>
</comment>
<gene>
    <name evidence="9" type="ORF">CUMW_201290</name>
</gene>
<reference evidence="9 10" key="1">
    <citation type="journal article" date="2017" name="Front. Genet.">
        <title>Draft sequencing of the heterozygous diploid genome of Satsuma (Citrus unshiu Marc.) using a hybrid assembly approach.</title>
        <authorList>
            <person name="Shimizu T."/>
            <person name="Tanizawa Y."/>
            <person name="Mochizuki T."/>
            <person name="Nagasaki H."/>
            <person name="Yoshioka T."/>
            <person name="Toyoda A."/>
            <person name="Fujiyama A."/>
            <person name="Kaminuma E."/>
            <person name="Nakamura Y."/>
        </authorList>
    </citation>
    <scope>NUCLEOTIDE SEQUENCE [LARGE SCALE GENOMIC DNA]</scope>
    <source>
        <strain evidence="10">cv. Miyagawa wase</strain>
    </source>
</reference>
<feature type="domain" description="SAC" evidence="8">
    <location>
        <begin position="168"/>
        <end position="483"/>
    </location>
</feature>
<dbReference type="InterPro" id="IPR043573">
    <property type="entry name" value="Fig4-like"/>
</dbReference>
<sequence length="729" mass="82861">MATEKWIDFTHQYNPCFLQKFTLYETRSNFYICGRYKKTNLWRVLKIYRLEPSELNIVEDSATYSDFEYLDLLRRVHDGNRSTGGLKLVTKCFGIVGFIKFLEPYYMLLVTGRKKIGVICGHAVYSIKKSEIIPIPHSSVLSNLAYSKNEKRSFVNSACKCNMYLENLSVAGRDFKFTLIARRSRHYAGTRYLKRGVNEKGRVANDVETEQIVVEDVPEGYPMQISSVVQVRGSIPLFWSQETSWMNIKPDIILSKKDKKYEATRLHFENLAKRYGNPIIVLNLIKTNEKKPRETILRAEFSNAIRFINKDLSKENRLKFLSYDLQKHSRKAINALQILGRAGAYALSLTGIFYCQVTPKPEGLLNLSCIERSDDDYPQNLSHKNEDAETVDREVSSGSHVPSANLSIKVPILQKGVLRTNCIDCLDRTNVAQYAYGVVALGLQLKTLGLLKSPNIGLDNPLAKDLMGIYETMGDTLALQYGGSAAHNKIFCERRGQWRAATQSQEFLRTLQRYYSNTYVDAEKQNAINVFLGHFQPQQGKPALWELDSDQHHVIGIHDPNVIESAKSFFKRSLSDGNILNESDSCLMASIVGHNQPLAEREHRGTKGLSESTPEISSCESDISFPRYTPSMPLWKQCQHIEEDQYLEFDPNCFDEHGHACNFTNFLDLDWLSSSGNSCEDVCDRSVASDSGSSLKGREPTATELASNNVLEYDQKFVQWVTDGELLFR</sequence>
<evidence type="ECO:0000256" key="5">
    <source>
        <dbReference type="ARBA" id="ARBA00023337"/>
    </source>
</evidence>
<dbReference type="GO" id="GO:0046856">
    <property type="term" value="P:phosphatidylinositol dephosphorylation"/>
    <property type="evidence" value="ECO:0007669"/>
    <property type="project" value="InterPro"/>
</dbReference>
<comment type="subunit">
    <text evidence="6">Component of the PI(3,5)P2 regulatory complex at least composed of ATG18, SAC/FIG4, FAB1 and VAC14.</text>
</comment>
<evidence type="ECO:0000256" key="3">
    <source>
        <dbReference type="ARBA" id="ARBA00022801"/>
    </source>
</evidence>
<dbReference type="EMBL" id="BDQV01000232">
    <property type="protein sequence ID" value="GAY60346.1"/>
    <property type="molecule type" value="Genomic_DNA"/>
</dbReference>
<dbReference type="PANTHER" id="PTHR45738">
    <property type="entry name" value="POLYPHOSPHOINOSITIDE PHOSPHATASE"/>
    <property type="match status" value="1"/>
</dbReference>
<evidence type="ECO:0000256" key="6">
    <source>
        <dbReference type="ARBA" id="ARBA00023464"/>
    </source>
</evidence>
<organism evidence="9 10">
    <name type="scientific">Citrus unshiu</name>
    <name type="common">Satsuma mandarin</name>
    <name type="synonym">Citrus nobilis var. unshiu</name>
    <dbReference type="NCBI Taxonomy" id="55188"/>
    <lineage>
        <taxon>Eukaryota</taxon>
        <taxon>Viridiplantae</taxon>
        <taxon>Streptophyta</taxon>
        <taxon>Embryophyta</taxon>
        <taxon>Tracheophyta</taxon>
        <taxon>Spermatophyta</taxon>
        <taxon>Magnoliopsida</taxon>
        <taxon>eudicotyledons</taxon>
        <taxon>Gunneridae</taxon>
        <taxon>Pentapetalae</taxon>
        <taxon>rosids</taxon>
        <taxon>malvids</taxon>
        <taxon>Sapindales</taxon>
        <taxon>Rutaceae</taxon>
        <taxon>Aurantioideae</taxon>
        <taxon>Citrus</taxon>
    </lineage>
</organism>
<evidence type="ECO:0000256" key="2">
    <source>
        <dbReference type="ARBA" id="ARBA00022554"/>
    </source>
</evidence>
<feature type="region of interest" description="Disordered" evidence="7">
    <location>
        <begin position="597"/>
        <end position="622"/>
    </location>
</feature>